<dbReference type="HOGENOM" id="CLU_006329_1_4_1"/>
<dbReference type="CDD" id="cd00067">
    <property type="entry name" value="GAL4"/>
    <property type="match status" value="1"/>
</dbReference>
<dbReference type="EMBL" id="KN847042">
    <property type="protein sequence ID" value="KIW29291.1"/>
    <property type="molecule type" value="Genomic_DNA"/>
</dbReference>
<dbReference type="PROSITE" id="PS50048">
    <property type="entry name" value="ZN2_CY6_FUNGAL_2"/>
    <property type="match status" value="1"/>
</dbReference>
<feature type="region of interest" description="Disordered" evidence="6">
    <location>
        <begin position="69"/>
        <end position="89"/>
    </location>
</feature>
<dbReference type="Pfam" id="PF00172">
    <property type="entry name" value="Zn_clus"/>
    <property type="match status" value="1"/>
</dbReference>
<feature type="compositionally biased region" description="Polar residues" evidence="6">
    <location>
        <begin position="105"/>
        <end position="142"/>
    </location>
</feature>
<feature type="compositionally biased region" description="Polar residues" evidence="6">
    <location>
        <begin position="704"/>
        <end position="722"/>
    </location>
</feature>
<evidence type="ECO:0000256" key="6">
    <source>
        <dbReference type="SAM" id="MobiDB-lite"/>
    </source>
</evidence>
<dbReference type="OrthoDB" id="4113440at2759"/>
<gene>
    <name evidence="8" type="ORF">PV07_05116</name>
</gene>
<feature type="region of interest" description="Disordered" evidence="6">
    <location>
        <begin position="1"/>
        <end position="20"/>
    </location>
</feature>
<feature type="domain" description="Zn(2)-C6 fungal-type" evidence="7">
    <location>
        <begin position="31"/>
        <end position="62"/>
    </location>
</feature>
<proteinExistence type="predicted"/>
<dbReference type="SMART" id="SM00066">
    <property type="entry name" value="GAL4"/>
    <property type="match status" value="1"/>
</dbReference>
<dbReference type="PANTHER" id="PTHR47425">
    <property type="entry name" value="FARB-RELATED"/>
    <property type="match status" value="1"/>
</dbReference>
<dbReference type="Proteomes" id="UP000054466">
    <property type="component" value="Unassembled WGS sequence"/>
</dbReference>
<evidence type="ECO:0000256" key="2">
    <source>
        <dbReference type="ARBA" id="ARBA00023015"/>
    </source>
</evidence>
<dbReference type="STRING" id="569365.A0A0D1ZMV2"/>
<keyword evidence="4" id="KW-0804">Transcription</keyword>
<accession>A0A0D1ZMV2</accession>
<organism evidence="8 9">
    <name type="scientific">Cladophialophora immunda</name>
    <dbReference type="NCBI Taxonomy" id="569365"/>
    <lineage>
        <taxon>Eukaryota</taxon>
        <taxon>Fungi</taxon>
        <taxon>Dikarya</taxon>
        <taxon>Ascomycota</taxon>
        <taxon>Pezizomycotina</taxon>
        <taxon>Eurotiomycetes</taxon>
        <taxon>Chaetothyriomycetidae</taxon>
        <taxon>Chaetothyriales</taxon>
        <taxon>Herpotrichiellaceae</taxon>
        <taxon>Cladophialophora</taxon>
    </lineage>
</organism>
<evidence type="ECO:0000256" key="4">
    <source>
        <dbReference type="ARBA" id="ARBA00023163"/>
    </source>
</evidence>
<feature type="region of interest" description="Disordered" evidence="6">
    <location>
        <begin position="689"/>
        <end position="733"/>
    </location>
</feature>
<dbReference type="CDD" id="cd12148">
    <property type="entry name" value="fungal_TF_MHR"/>
    <property type="match status" value="1"/>
</dbReference>
<dbReference type="Gene3D" id="4.10.240.10">
    <property type="entry name" value="Zn(2)-C6 fungal-type DNA-binding domain"/>
    <property type="match status" value="1"/>
</dbReference>
<dbReference type="InterPro" id="IPR001138">
    <property type="entry name" value="Zn2Cys6_DnaBD"/>
</dbReference>
<feature type="compositionally biased region" description="Polar residues" evidence="6">
    <location>
        <begin position="71"/>
        <end position="82"/>
    </location>
</feature>
<dbReference type="AlphaFoldDB" id="A0A0D1ZMV2"/>
<dbReference type="InterPro" id="IPR052761">
    <property type="entry name" value="Fungal_Detox/Toxin_TFs"/>
</dbReference>
<name>A0A0D1ZMV2_9EURO</name>
<dbReference type="GO" id="GO:0000981">
    <property type="term" value="F:DNA-binding transcription factor activity, RNA polymerase II-specific"/>
    <property type="evidence" value="ECO:0007669"/>
    <property type="project" value="InterPro"/>
</dbReference>
<dbReference type="RefSeq" id="XP_016249507.1">
    <property type="nucleotide sequence ID" value="XM_016391988.1"/>
</dbReference>
<dbReference type="VEuPathDB" id="FungiDB:PV07_05116"/>
<keyword evidence="2" id="KW-0805">Transcription regulation</keyword>
<sequence>MPGVVEPPVRSFHPPSQRRNGILCPPRARAACTLCRARKIRCDARGSQPCTNCVFEDVQCILLPRQRRAKNQTSLTKRQNGLSAEDSSEIPALSAIDTADIGPYHNQSRQNLPSTNNVDQTSPDSGPTIIKQTSAGLDSKSAQDSEDEIDWYEAALNSVPPPCSPNSSASSTLDRTWPASEPSSADSPVARFVKPAPSCLSRADLNYLHQKGACSLPDAELRDALIESYIDYIHPCYPFLDLDTLDKALYGNSDQLFSLPVLQAVMFAGASWVDIKLLRRRGFLTRKAARMTFYLRTRLLYDLDYEKDPMCNIQTLILLSLWWEGPPQYKDGWHWLGIALSLARAIGLHQDINNQYLKPKARALRRRLWWSCTIRDTCASMATNRVPRIRDSDFRVAPLTLDDFEINVHPRPDHHNMRAKSLYFQRQQASICIQTASICRIITRVLLKAYHETSTGNIDILYFHPIPKQRKTHIEPRELRDIEDDFRQWLENAPSEVLHPGPMPSRSDTHERALFVHRALLSILYHTGFVLIHRQRTLPSNGHVPDEPNKSPLAEGTPRAIVREAALQVNKIIMDAYAADVMKEMPPTVISCLFPISVSHITDMKSEDPMVRYEGRQRLEECRQALRELVDGHLSAEWAVNFLSYVESRLNPVQHPTTKRGPAVVHGKTLSTVPEKMSLAGYDQCQGWEQNRGQNTEGDAPIQPSGSEGPKSTNLASPNLDEQPTAEHNPFLYTHTPAGFSDLVFPDTWLGGPDAQNSTSGGTWVDNDIISLPFA</sequence>
<keyword evidence="1" id="KW-0479">Metal-binding</keyword>
<evidence type="ECO:0000256" key="3">
    <source>
        <dbReference type="ARBA" id="ARBA00023125"/>
    </source>
</evidence>
<dbReference type="InterPro" id="IPR007219">
    <property type="entry name" value="XnlR_reg_dom"/>
</dbReference>
<dbReference type="GO" id="GO:0006351">
    <property type="term" value="P:DNA-templated transcription"/>
    <property type="evidence" value="ECO:0007669"/>
    <property type="project" value="InterPro"/>
</dbReference>
<evidence type="ECO:0000313" key="9">
    <source>
        <dbReference type="Proteomes" id="UP000054466"/>
    </source>
</evidence>
<protein>
    <recommendedName>
        <fullName evidence="7">Zn(2)-C6 fungal-type domain-containing protein</fullName>
    </recommendedName>
</protein>
<keyword evidence="9" id="KW-1185">Reference proteome</keyword>
<dbReference type="SUPFAM" id="SSF57701">
    <property type="entry name" value="Zn2/Cys6 DNA-binding domain"/>
    <property type="match status" value="1"/>
</dbReference>
<dbReference type="SMART" id="SM00906">
    <property type="entry name" value="Fungal_trans"/>
    <property type="match status" value="1"/>
</dbReference>
<keyword evidence="3" id="KW-0238">DNA-binding</keyword>
<evidence type="ECO:0000256" key="1">
    <source>
        <dbReference type="ARBA" id="ARBA00022723"/>
    </source>
</evidence>
<dbReference type="InterPro" id="IPR036864">
    <property type="entry name" value="Zn2-C6_fun-type_DNA-bd_sf"/>
</dbReference>
<dbReference type="GO" id="GO:0003677">
    <property type="term" value="F:DNA binding"/>
    <property type="evidence" value="ECO:0007669"/>
    <property type="project" value="UniProtKB-KW"/>
</dbReference>
<keyword evidence="5" id="KW-0539">Nucleus</keyword>
<dbReference type="GO" id="GO:0008270">
    <property type="term" value="F:zinc ion binding"/>
    <property type="evidence" value="ECO:0007669"/>
    <property type="project" value="InterPro"/>
</dbReference>
<evidence type="ECO:0000256" key="5">
    <source>
        <dbReference type="ARBA" id="ARBA00023242"/>
    </source>
</evidence>
<evidence type="ECO:0000259" key="7">
    <source>
        <dbReference type="PROSITE" id="PS50048"/>
    </source>
</evidence>
<reference evidence="8 9" key="1">
    <citation type="submission" date="2015-01" db="EMBL/GenBank/DDBJ databases">
        <title>The Genome Sequence of Cladophialophora immunda CBS83496.</title>
        <authorList>
            <consortium name="The Broad Institute Genomics Platform"/>
            <person name="Cuomo C."/>
            <person name="de Hoog S."/>
            <person name="Gorbushina A."/>
            <person name="Stielow B."/>
            <person name="Teixiera M."/>
            <person name="Abouelleil A."/>
            <person name="Chapman S.B."/>
            <person name="Priest M."/>
            <person name="Young S.K."/>
            <person name="Wortman J."/>
            <person name="Nusbaum C."/>
            <person name="Birren B."/>
        </authorList>
    </citation>
    <scope>NUCLEOTIDE SEQUENCE [LARGE SCALE GENOMIC DNA]</scope>
    <source>
        <strain evidence="8 9">CBS 83496</strain>
    </source>
</reference>
<feature type="region of interest" description="Disordered" evidence="6">
    <location>
        <begin position="102"/>
        <end position="144"/>
    </location>
</feature>
<dbReference type="Pfam" id="PF04082">
    <property type="entry name" value="Fungal_trans"/>
    <property type="match status" value="1"/>
</dbReference>
<dbReference type="PROSITE" id="PS00463">
    <property type="entry name" value="ZN2_CY6_FUNGAL_1"/>
    <property type="match status" value="1"/>
</dbReference>
<feature type="region of interest" description="Disordered" evidence="6">
    <location>
        <begin position="156"/>
        <end position="188"/>
    </location>
</feature>
<evidence type="ECO:0000313" key="8">
    <source>
        <dbReference type="EMBL" id="KIW29291.1"/>
    </source>
</evidence>
<dbReference type="GeneID" id="27344310"/>
<dbReference type="PANTHER" id="PTHR47425:SF2">
    <property type="entry name" value="FARB-RELATED"/>
    <property type="match status" value="1"/>
</dbReference>